<comment type="caution">
    <text evidence="3">The sequence shown here is derived from an EMBL/GenBank/DDBJ whole genome shotgun (WGS) entry which is preliminary data.</text>
</comment>
<accession>A0A9P7MSU4</accession>
<dbReference type="EMBL" id="SRPS01000091">
    <property type="protein sequence ID" value="KAG5969578.1"/>
    <property type="molecule type" value="Genomic_DNA"/>
</dbReference>
<keyword evidence="4" id="KW-1185">Reference proteome</keyword>
<feature type="domain" description="DUF7770" evidence="1">
    <location>
        <begin position="22"/>
        <end position="180"/>
    </location>
</feature>
<evidence type="ECO:0000313" key="5">
    <source>
        <dbReference type="Proteomes" id="UP000784919"/>
    </source>
</evidence>
<reference evidence="3 4" key="1">
    <citation type="journal article" date="2020" name="bioRxiv">
        <title>Whole genome comparisons of ergot fungi reveals the divergence and evolution of species within the genus Claviceps are the result of varying mechanisms driving genome evolution and host range expansion.</title>
        <authorList>
            <person name="Wyka S.A."/>
            <person name="Mondo S.J."/>
            <person name="Liu M."/>
            <person name="Dettman J."/>
            <person name="Nalam V."/>
            <person name="Broders K.D."/>
        </authorList>
    </citation>
    <scope>NUCLEOTIDE SEQUENCE</scope>
    <source>
        <strain evidence="3">CCC 1102</strain>
        <strain evidence="2 4">LM583</strain>
    </source>
</reference>
<evidence type="ECO:0000313" key="4">
    <source>
        <dbReference type="Proteomes" id="UP000742024"/>
    </source>
</evidence>
<evidence type="ECO:0000313" key="2">
    <source>
        <dbReference type="EMBL" id="KAG5964029.1"/>
    </source>
</evidence>
<dbReference type="Pfam" id="PF24968">
    <property type="entry name" value="DUF7770"/>
    <property type="match status" value="1"/>
</dbReference>
<sequence>MDQNWNQADFKHEDLEETVETIHVCVHGNVNEENQGVGGSPPVNHWVVFLEISDSRSVCIDMALEFLKFHAEDDDLRGQIDISTRRYKFTRNAIYRLSFPTKGGPKIEDIVNHINSNGLHRYTYASGNEGCRFWVYTLISYLEKGGVVESGSAGRTWADACYYYVDPSGRDARDVKKGTFRSS</sequence>
<organism evidence="3 5">
    <name type="scientific">Claviceps arundinis</name>
    <dbReference type="NCBI Taxonomy" id="1623583"/>
    <lineage>
        <taxon>Eukaryota</taxon>
        <taxon>Fungi</taxon>
        <taxon>Dikarya</taxon>
        <taxon>Ascomycota</taxon>
        <taxon>Pezizomycotina</taxon>
        <taxon>Sordariomycetes</taxon>
        <taxon>Hypocreomycetidae</taxon>
        <taxon>Hypocreales</taxon>
        <taxon>Clavicipitaceae</taxon>
        <taxon>Claviceps</taxon>
    </lineage>
</organism>
<name>A0A9P7MSU4_9HYPO</name>
<dbReference type="OrthoDB" id="4949838at2759"/>
<evidence type="ECO:0000313" key="3">
    <source>
        <dbReference type="EMBL" id="KAG5969578.1"/>
    </source>
</evidence>
<dbReference type="Proteomes" id="UP000742024">
    <property type="component" value="Unassembled WGS sequence"/>
</dbReference>
<gene>
    <name evidence="3" type="ORF">E4U56_008249</name>
    <name evidence="2" type="ORF">E4U57_005651</name>
</gene>
<dbReference type="AlphaFoldDB" id="A0A9P7MSU4"/>
<proteinExistence type="predicted"/>
<dbReference type="InterPro" id="IPR056672">
    <property type="entry name" value="DUF7770"/>
</dbReference>
<dbReference type="EMBL" id="SRPR01000045">
    <property type="protein sequence ID" value="KAG5964029.1"/>
    <property type="molecule type" value="Genomic_DNA"/>
</dbReference>
<protein>
    <recommendedName>
        <fullName evidence="1">DUF7770 domain-containing protein</fullName>
    </recommendedName>
</protein>
<evidence type="ECO:0000259" key="1">
    <source>
        <dbReference type="Pfam" id="PF24968"/>
    </source>
</evidence>
<dbReference type="Proteomes" id="UP000784919">
    <property type="component" value="Unassembled WGS sequence"/>
</dbReference>